<keyword evidence="2" id="KW-0732">Signal</keyword>
<reference evidence="3 4" key="1">
    <citation type="submission" date="2021-03" db="EMBL/GenBank/DDBJ databases">
        <authorList>
            <person name="Gilmore M.S."/>
            <person name="Schwartzman J."/>
            <person name="Van Tyne D."/>
            <person name="Martin M."/>
            <person name="Earl A.M."/>
            <person name="Manson A.L."/>
            <person name="Straub T."/>
            <person name="Salamzade R."/>
            <person name="Saavedra J."/>
            <person name="Lebreton F."/>
            <person name="Prichula J."/>
            <person name="Schaufler K."/>
            <person name="Gaca A."/>
            <person name="Sgardioli B."/>
            <person name="Wagenaar J."/>
            <person name="Strong T."/>
        </authorList>
    </citation>
    <scope>NUCLEOTIDE SEQUENCE [LARGE SCALE GENOMIC DNA]</scope>
    <source>
        <strain evidence="3 4">DIV1094</strain>
    </source>
</reference>
<name>A0ABZ2T0E9_9ENTE</name>
<organism evidence="3 4">
    <name type="scientific">Candidatus Enterococcus mangumiae</name>
    <dbReference type="NCBI Taxonomy" id="2230878"/>
    <lineage>
        <taxon>Bacteria</taxon>
        <taxon>Bacillati</taxon>
        <taxon>Bacillota</taxon>
        <taxon>Bacilli</taxon>
        <taxon>Lactobacillales</taxon>
        <taxon>Enterococcaceae</taxon>
        <taxon>Enterococcus</taxon>
    </lineage>
</organism>
<dbReference type="Proteomes" id="UP000664360">
    <property type="component" value="Chromosome"/>
</dbReference>
<feature type="signal peptide" evidence="2">
    <location>
        <begin position="1"/>
        <end position="19"/>
    </location>
</feature>
<dbReference type="EMBL" id="CP147250">
    <property type="protein sequence ID" value="WYJ79684.1"/>
    <property type="molecule type" value="Genomic_DNA"/>
</dbReference>
<reference evidence="3 4" key="2">
    <citation type="submission" date="2024-03" db="EMBL/GenBank/DDBJ databases">
        <title>The Genome Sequence of Enterococcus sp. DIV1094.</title>
        <authorList>
            <consortium name="The Broad Institute Genomics Platform"/>
            <consortium name="The Broad Institute Microbial Omics Core"/>
            <consortium name="The Broad Institute Genomic Center for Infectious Diseases"/>
            <person name="Earl A."/>
            <person name="Manson A."/>
            <person name="Gilmore M."/>
            <person name="Schwartman J."/>
            <person name="Shea T."/>
            <person name="Abouelleil A."/>
            <person name="Cao P."/>
            <person name="Chapman S."/>
            <person name="Cusick C."/>
            <person name="Young S."/>
            <person name="Neafsey D."/>
            <person name="Nusbaum C."/>
            <person name="Birren B."/>
        </authorList>
    </citation>
    <scope>NUCLEOTIDE SEQUENCE [LARGE SCALE GENOMIC DNA]</scope>
    <source>
        <strain evidence="3 4">DIV1094</strain>
    </source>
</reference>
<feature type="chain" id="PRO_5047157249" description="DUF4352 domain-containing protein" evidence="2">
    <location>
        <begin position="20"/>
        <end position="219"/>
    </location>
</feature>
<dbReference type="PROSITE" id="PS51257">
    <property type="entry name" value="PROKAR_LIPOPROTEIN"/>
    <property type="match status" value="1"/>
</dbReference>
<feature type="region of interest" description="Disordered" evidence="1">
    <location>
        <begin position="29"/>
        <end position="74"/>
    </location>
</feature>
<evidence type="ECO:0000256" key="1">
    <source>
        <dbReference type="SAM" id="MobiDB-lite"/>
    </source>
</evidence>
<evidence type="ECO:0000313" key="4">
    <source>
        <dbReference type="Proteomes" id="UP000664360"/>
    </source>
</evidence>
<keyword evidence="4" id="KW-1185">Reference proteome</keyword>
<gene>
    <name evidence="3" type="ORF">DOK79_001237</name>
</gene>
<evidence type="ECO:0008006" key="5">
    <source>
        <dbReference type="Google" id="ProtNLM"/>
    </source>
</evidence>
<proteinExistence type="predicted"/>
<protein>
    <recommendedName>
        <fullName evidence="5">DUF4352 domain-containing protein</fullName>
    </recommendedName>
</protein>
<accession>A0ABZ2T0E9</accession>
<sequence>MENKAFLAVSSLFFLFTLASCHSINDTMPHTKSSVMTTTKTTATESSTPSSDPSDSKSEPSNDTTTIHGLNDPATISLNGKPAVTIEIIKASAQANDIIQEQEYLAYPMDTIIRLDIRMTNHSVKDFNNGSKFYRNFEITTEDNIHVDPTLQNQPDDQPATDALEIGSTGVVQAYFVLDEEMKNTNVQTINIEYYYLRDLLNPNSQDFRSIKFKLPVTH</sequence>
<evidence type="ECO:0000313" key="3">
    <source>
        <dbReference type="EMBL" id="WYJ79684.1"/>
    </source>
</evidence>
<feature type="compositionally biased region" description="Polar residues" evidence="1">
    <location>
        <begin position="62"/>
        <end position="74"/>
    </location>
</feature>
<evidence type="ECO:0000256" key="2">
    <source>
        <dbReference type="SAM" id="SignalP"/>
    </source>
</evidence>
<feature type="compositionally biased region" description="Low complexity" evidence="1">
    <location>
        <begin position="31"/>
        <end position="53"/>
    </location>
</feature>